<dbReference type="EC" id="3.2.2.21" evidence="2"/>
<dbReference type="GO" id="GO:0043916">
    <property type="term" value="F:DNA-7-methylguanine glycosylase activity"/>
    <property type="evidence" value="ECO:0007669"/>
    <property type="project" value="TreeGrafter"/>
</dbReference>
<dbReference type="Gene3D" id="1.10.1670.40">
    <property type="match status" value="1"/>
</dbReference>
<evidence type="ECO:0000256" key="4">
    <source>
        <dbReference type="ARBA" id="ARBA00023204"/>
    </source>
</evidence>
<organism evidence="6 7">
    <name type="scientific">Devosia soli</name>
    <dbReference type="NCBI Taxonomy" id="361041"/>
    <lineage>
        <taxon>Bacteria</taxon>
        <taxon>Pseudomonadati</taxon>
        <taxon>Pseudomonadota</taxon>
        <taxon>Alphaproteobacteria</taxon>
        <taxon>Hyphomicrobiales</taxon>
        <taxon>Devosiaceae</taxon>
        <taxon>Devosia</taxon>
    </lineage>
</organism>
<dbReference type="OrthoDB" id="9785929at2"/>
<keyword evidence="4" id="KW-0234">DNA repair</keyword>
<dbReference type="GO" id="GO:0006285">
    <property type="term" value="P:base-excision repair, AP site formation"/>
    <property type="evidence" value="ECO:0007669"/>
    <property type="project" value="TreeGrafter"/>
</dbReference>
<dbReference type="EMBL" id="LAJG01000022">
    <property type="protein sequence ID" value="KKB78341.1"/>
    <property type="molecule type" value="Genomic_DNA"/>
</dbReference>
<protein>
    <recommendedName>
        <fullName evidence="2">DNA-3-methyladenine glycosylase II</fullName>
        <ecNumber evidence="2">3.2.2.21</ecNumber>
    </recommendedName>
</protein>
<sequence>MVVAVSTFAPGASPRIDTPEGVAAHLDSLMALVPQLIPLRERVGAVLPRVNPKGFAGMAKVICGQQLSVQSAAAIWGRFEQLPGALEPESYLLLDEETVRGAGFSRGKFVAVRTIAEAVMAGELNFAEVDALPAEEAIKALVALKGIGPWTAEVYLLFCAAHPDIFPAGDLALLKAAHHGLGLDERPTIKEMIGMAQNWSPHRSAAALLFWRYFAMMRDREGILL</sequence>
<dbReference type="InterPro" id="IPR011257">
    <property type="entry name" value="DNA_glycosylase"/>
</dbReference>
<dbReference type="SUPFAM" id="SSF48150">
    <property type="entry name" value="DNA-glycosylase"/>
    <property type="match status" value="1"/>
</dbReference>
<feature type="domain" description="HhH-GPD" evidence="5">
    <location>
        <begin position="63"/>
        <end position="215"/>
    </location>
</feature>
<dbReference type="GO" id="GO:0008725">
    <property type="term" value="F:DNA-3-methyladenine glycosylase activity"/>
    <property type="evidence" value="ECO:0007669"/>
    <property type="project" value="TreeGrafter"/>
</dbReference>
<comment type="catalytic activity">
    <reaction evidence="1">
        <text>Hydrolysis of alkylated DNA, releasing 3-methyladenine, 3-methylguanine, 7-methylguanine and 7-methyladenine.</text>
        <dbReference type="EC" id="3.2.2.21"/>
    </reaction>
</comment>
<dbReference type="SMART" id="SM00478">
    <property type="entry name" value="ENDO3c"/>
    <property type="match status" value="1"/>
</dbReference>
<name>A0A0F5L7F5_9HYPH</name>
<dbReference type="Proteomes" id="UP000033514">
    <property type="component" value="Unassembled WGS sequence"/>
</dbReference>
<gene>
    <name evidence="6" type="ORF">VW35_11955</name>
</gene>
<evidence type="ECO:0000256" key="3">
    <source>
        <dbReference type="ARBA" id="ARBA00022763"/>
    </source>
</evidence>
<evidence type="ECO:0000256" key="2">
    <source>
        <dbReference type="ARBA" id="ARBA00012000"/>
    </source>
</evidence>
<reference evidence="6 7" key="1">
    <citation type="submission" date="2015-03" db="EMBL/GenBank/DDBJ databases">
        <authorList>
            <person name="Hassan Y.I."/>
            <person name="Lepp D."/>
            <person name="Zhou T."/>
        </authorList>
    </citation>
    <scope>NUCLEOTIDE SEQUENCE [LARGE SCALE GENOMIC DNA]</scope>
    <source>
        <strain evidence="6 7">GH2-10</strain>
    </source>
</reference>
<dbReference type="GO" id="GO:0032131">
    <property type="term" value="F:alkylated DNA binding"/>
    <property type="evidence" value="ECO:0007669"/>
    <property type="project" value="TreeGrafter"/>
</dbReference>
<dbReference type="PANTHER" id="PTHR43003:SF5">
    <property type="entry name" value="DNA-3-METHYLADENINE GLYCOSYLASE"/>
    <property type="match status" value="1"/>
</dbReference>
<dbReference type="STRING" id="361041.VW35_11955"/>
<keyword evidence="7" id="KW-1185">Reference proteome</keyword>
<evidence type="ECO:0000256" key="1">
    <source>
        <dbReference type="ARBA" id="ARBA00000086"/>
    </source>
</evidence>
<dbReference type="PANTHER" id="PTHR43003">
    <property type="entry name" value="DNA-3-METHYLADENINE GLYCOSYLASE"/>
    <property type="match status" value="1"/>
</dbReference>
<dbReference type="CDD" id="cd00056">
    <property type="entry name" value="ENDO3c"/>
    <property type="match status" value="1"/>
</dbReference>
<evidence type="ECO:0000313" key="7">
    <source>
        <dbReference type="Proteomes" id="UP000033514"/>
    </source>
</evidence>
<dbReference type="Gene3D" id="1.10.340.30">
    <property type="entry name" value="Hypothetical protein, domain 2"/>
    <property type="match status" value="1"/>
</dbReference>
<dbReference type="GO" id="GO:0032993">
    <property type="term" value="C:protein-DNA complex"/>
    <property type="evidence" value="ECO:0007669"/>
    <property type="project" value="TreeGrafter"/>
</dbReference>
<dbReference type="Pfam" id="PF00730">
    <property type="entry name" value="HhH-GPD"/>
    <property type="match status" value="1"/>
</dbReference>
<evidence type="ECO:0000259" key="5">
    <source>
        <dbReference type="SMART" id="SM00478"/>
    </source>
</evidence>
<dbReference type="RefSeq" id="WP_046143272.1">
    <property type="nucleotide sequence ID" value="NZ_LAJG01000022.1"/>
</dbReference>
<dbReference type="GO" id="GO:0005737">
    <property type="term" value="C:cytoplasm"/>
    <property type="evidence" value="ECO:0007669"/>
    <property type="project" value="TreeGrafter"/>
</dbReference>
<dbReference type="InterPro" id="IPR003265">
    <property type="entry name" value="HhH-GPD_domain"/>
</dbReference>
<dbReference type="InterPro" id="IPR051912">
    <property type="entry name" value="Alkylbase_DNA_Glycosylase/TA"/>
</dbReference>
<dbReference type="GO" id="GO:0006307">
    <property type="term" value="P:DNA alkylation repair"/>
    <property type="evidence" value="ECO:0007669"/>
    <property type="project" value="TreeGrafter"/>
</dbReference>
<accession>A0A0F5L7F5</accession>
<proteinExistence type="predicted"/>
<dbReference type="AlphaFoldDB" id="A0A0F5L7F5"/>
<evidence type="ECO:0000313" key="6">
    <source>
        <dbReference type="EMBL" id="KKB78341.1"/>
    </source>
</evidence>
<keyword evidence="3" id="KW-0227">DNA damage</keyword>
<comment type="caution">
    <text evidence="6">The sequence shown here is derived from an EMBL/GenBank/DDBJ whole genome shotgun (WGS) entry which is preliminary data.</text>
</comment>
<dbReference type="PATRIC" id="fig|361041.3.peg.1763"/>